<gene>
    <name evidence="2" type="ordered locus">Metho_0956</name>
</gene>
<organism evidence="2 3">
    <name type="scientific">Methanomethylovorans hollandica (strain DSM 15978 / NBRC 107637 / DMS1)</name>
    <dbReference type="NCBI Taxonomy" id="867904"/>
    <lineage>
        <taxon>Archaea</taxon>
        <taxon>Methanobacteriati</taxon>
        <taxon>Methanobacteriota</taxon>
        <taxon>Stenosarchaea group</taxon>
        <taxon>Methanomicrobia</taxon>
        <taxon>Methanosarcinales</taxon>
        <taxon>Methanosarcinaceae</taxon>
        <taxon>Methanomethylovorans</taxon>
    </lineage>
</organism>
<dbReference type="InterPro" id="IPR000086">
    <property type="entry name" value="NUDIX_hydrolase_dom"/>
</dbReference>
<feature type="domain" description="Nudix hydrolase" evidence="1">
    <location>
        <begin position="12"/>
        <end position="126"/>
    </location>
</feature>
<proteinExistence type="predicted"/>
<dbReference type="RefSeq" id="WP_015324364.1">
    <property type="nucleotide sequence ID" value="NC_019977.1"/>
</dbReference>
<keyword evidence="3" id="KW-1185">Reference proteome</keyword>
<dbReference type="SUPFAM" id="SSF55811">
    <property type="entry name" value="Nudix"/>
    <property type="match status" value="1"/>
</dbReference>
<dbReference type="Proteomes" id="UP000010866">
    <property type="component" value="Chromosome"/>
</dbReference>
<reference evidence="3" key="1">
    <citation type="submission" date="2012-02" db="EMBL/GenBank/DDBJ databases">
        <title>Complete sequence of chromosome of Methanomethylovorans hollandica DSM 15978.</title>
        <authorList>
            <person name="Lucas S."/>
            <person name="Copeland A."/>
            <person name="Lapidus A."/>
            <person name="Glavina del Rio T."/>
            <person name="Dalin E."/>
            <person name="Tice H."/>
            <person name="Bruce D."/>
            <person name="Goodwin L."/>
            <person name="Pitluck S."/>
            <person name="Peters L."/>
            <person name="Mikhailova N."/>
            <person name="Held B."/>
            <person name="Kyrpides N."/>
            <person name="Mavromatis K."/>
            <person name="Ivanova N."/>
            <person name="Brettin T."/>
            <person name="Detter J.C."/>
            <person name="Han C."/>
            <person name="Larimer F."/>
            <person name="Land M."/>
            <person name="Hauser L."/>
            <person name="Markowitz V."/>
            <person name="Cheng J.-F."/>
            <person name="Hugenholtz P."/>
            <person name="Woyke T."/>
            <person name="Wu D."/>
            <person name="Spring S."/>
            <person name="Schroeder M."/>
            <person name="Brambilla E."/>
            <person name="Klenk H.-P."/>
            <person name="Eisen J.A."/>
        </authorList>
    </citation>
    <scope>NUCLEOTIDE SEQUENCE [LARGE SCALE GENOMIC DNA]</scope>
    <source>
        <strain evidence="3">DSM 15978 / NBRC 107637 / DMS1</strain>
    </source>
</reference>
<name>L0KUR9_METHD</name>
<dbReference type="GeneID" id="14406765"/>
<dbReference type="PROSITE" id="PS51462">
    <property type="entry name" value="NUDIX"/>
    <property type="match status" value="1"/>
</dbReference>
<dbReference type="CDD" id="cd04667">
    <property type="entry name" value="NUDIX_Hydrolase"/>
    <property type="match status" value="1"/>
</dbReference>
<dbReference type="HOGENOM" id="CLU_037162_25_2_2"/>
<protein>
    <submittedName>
        <fullName evidence="2">ADP-ribose pyrophosphatase</fullName>
    </submittedName>
</protein>
<dbReference type="Pfam" id="PF00293">
    <property type="entry name" value="NUDIX"/>
    <property type="match status" value="1"/>
</dbReference>
<sequence>MNINGENSIQSAYGRRRGTAIINTEKGIIVVAERNSKFLLPGGGTRPHEMQIESAIREVKEELGVYPVEVKFLFRYMAAKVFFMKVVGTPIPHNEISRIGYYNPSCNLEVSNNTKKILDIYYGSYMAP</sequence>
<dbReference type="AlphaFoldDB" id="L0KUR9"/>
<evidence type="ECO:0000259" key="1">
    <source>
        <dbReference type="PROSITE" id="PS51462"/>
    </source>
</evidence>
<accession>L0KUR9</accession>
<dbReference type="Gene3D" id="3.90.79.10">
    <property type="entry name" value="Nucleoside Triphosphate Pyrophosphohydrolase"/>
    <property type="match status" value="1"/>
</dbReference>
<evidence type="ECO:0000313" key="3">
    <source>
        <dbReference type="Proteomes" id="UP000010866"/>
    </source>
</evidence>
<dbReference type="EMBL" id="CP003362">
    <property type="protein sequence ID" value="AGB49197.1"/>
    <property type="molecule type" value="Genomic_DNA"/>
</dbReference>
<dbReference type="InterPro" id="IPR015797">
    <property type="entry name" value="NUDIX_hydrolase-like_dom_sf"/>
</dbReference>
<dbReference type="KEGG" id="mhz:Metho_0956"/>
<dbReference type="OrthoDB" id="40462at2157"/>
<evidence type="ECO:0000313" key="2">
    <source>
        <dbReference type="EMBL" id="AGB49197.1"/>
    </source>
</evidence>